<dbReference type="Pfam" id="PF00646">
    <property type="entry name" value="F-box"/>
    <property type="match status" value="1"/>
</dbReference>
<dbReference type="SUPFAM" id="SSF81383">
    <property type="entry name" value="F-box domain"/>
    <property type="match status" value="1"/>
</dbReference>
<accession>A0A395HTB0</accession>
<name>A0A395HTB0_ASPHC</name>
<proteinExistence type="predicted"/>
<reference evidence="2 3" key="1">
    <citation type="submission" date="2018-02" db="EMBL/GenBank/DDBJ databases">
        <title>The genomes of Aspergillus section Nigri reveals drivers in fungal speciation.</title>
        <authorList>
            <consortium name="DOE Joint Genome Institute"/>
            <person name="Vesth T.C."/>
            <person name="Nybo J."/>
            <person name="Theobald S."/>
            <person name="Brandl J."/>
            <person name="Frisvad J.C."/>
            <person name="Nielsen K.F."/>
            <person name="Lyhne E.K."/>
            <person name="Kogle M.E."/>
            <person name="Kuo A."/>
            <person name="Riley R."/>
            <person name="Clum A."/>
            <person name="Nolan M."/>
            <person name="Lipzen A."/>
            <person name="Salamov A."/>
            <person name="Henrissat B."/>
            <person name="Wiebenga A."/>
            <person name="De vries R.P."/>
            <person name="Grigoriev I.V."/>
            <person name="Mortensen U.H."/>
            <person name="Andersen M.R."/>
            <person name="Baker S.E."/>
        </authorList>
    </citation>
    <scope>NUCLEOTIDE SEQUENCE [LARGE SCALE GENOMIC DNA]</scope>
    <source>
        <strain evidence="2 3">CBS 101889</strain>
    </source>
</reference>
<dbReference type="OrthoDB" id="20872at2759"/>
<dbReference type="EMBL" id="KZ824293">
    <property type="protein sequence ID" value="RAL10729.1"/>
    <property type="molecule type" value="Genomic_DNA"/>
</dbReference>
<dbReference type="InterPro" id="IPR036770">
    <property type="entry name" value="Ankyrin_rpt-contain_sf"/>
</dbReference>
<evidence type="ECO:0000313" key="2">
    <source>
        <dbReference type="EMBL" id="RAL10729.1"/>
    </source>
</evidence>
<dbReference type="SUPFAM" id="SSF48403">
    <property type="entry name" value="Ankyrin repeat"/>
    <property type="match status" value="1"/>
</dbReference>
<dbReference type="RefSeq" id="XP_025549883.1">
    <property type="nucleotide sequence ID" value="XM_025699135.1"/>
</dbReference>
<dbReference type="AlphaFoldDB" id="A0A395HTB0"/>
<dbReference type="STRING" id="1450537.A0A395HTB0"/>
<evidence type="ECO:0000313" key="3">
    <source>
        <dbReference type="Proteomes" id="UP000248961"/>
    </source>
</evidence>
<organism evidence="2 3">
    <name type="scientific">Aspergillus homomorphus (strain CBS 101889)</name>
    <dbReference type="NCBI Taxonomy" id="1450537"/>
    <lineage>
        <taxon>Eukaryota</taxon>
        <taxon>Fungi</taxon>
        <taxon>Dikarya</taxon>
        <taxon>Ascomycota</taxon>
        <taxon>Pezizomycotina</taxon>
        <taxon>Eurotiomycetes</taxon>
        <taxon>Eurotiomycetidae</taxon>
        <taxon>Eurotiales</taxon>
        <taxon>Aspergillaceae</taxon>
        <taxon>Aspergillus</taxon>
        <taxon>Aspergillus subgen. Circumdati</taxon>
    </lineage>
</organism>
<dbReference type="VEuPathDB" id="FungiDB:BO97DRAFT_455191"/>
<evidence type="ECO:0000259" key="1">
    <source>
        <dbReference type="Pfam" id="PF00646"/>
    </source>
</evidence>
<dbReference type="Gene3D" id="1.25.40.20">
    <property type="entry name" value="Ankyrin repeat-containing domain"/>
    <property type="match status" value="1"/>
</dbReference>
<dbReference type="Proteomes" id="UP000248961">
    <property type="component" value="Unassembled WGS sequence"/>
</dbReference>
<dbReference type="GeneID" id="37203424"/>
<feature type="domain" description="F-box" evidence="1">
    <location>
        <begin position="53"/>
        <end position="87"/>
    </location>
</feature>
<dbReference type="InterPro" id="IPR036047">
    <property type="entry name" value="F-box-like_dom_sf"/>
</dbReference>
<protein>
    <recommendedName>
        <fullName evidence="1">F-box domain-containing protein</fullName>
    </recommendedName>
</protein>
<sequence>MASASILNHVAPEDREEMERLKGIYYNGCRGCFNFPSEGVVSMQSCSHDKGLLPPEIYLEFAQHMDNRTLVSFSQTCKFLRSMLRSMLYSRKAIQSALVRVRLKLYKELLELPPAPEEIYLQDFPYPDPQEGSLPLRHFISRAVGRGHLHLVARYISLGLDPNVRSLGGWSLLPAALIYDQLDMVPVLLGHPDIDLELQFREDPYVSDGHLPLLNLILCYGRDRTGGLLDPVVRMLILSRGARLVYPDVAFAYISSSPDRLELLRLALDNDANFEALRPLDLARDAAKHAACQPDPRYLEMVIITFPWVMDWFTCPNIPDSLQSRYNPLVEAHEQRDWDQLLKLLEEYLLLPFYFLKLGHYSKACWPNGKALDYESRDCRFEPCCGEDEGSSTGWPRTPVPVLDAMSGATGRARITGRQH</sequence>
<dbReference type="InterPro" id="IPR001810">
    <property type="entry name" value="F-box_dom"/>
</dbReference>
<keyword evidence="3" id="KW-1185">Reference proteome</keyword>
<gene>
    <name evidence="2" type="ORF">BO97DRAFT_455191</name>
</gene>